<comment type="caution">
    <text evidence="1">The sequence shown here is derived from an EMBL/GenBank/DDBJ whole genome shotgun (WGS) entry which is preliminary data.</text>
</comment>
<dbReference type="EMBL" id="JAEFBK010000011">
    <property type="protein sequence ID" value="KAG7549675.1"/>
    <property type="molecule type" value="Genomic_DNA"/>
</dbReference>
<organism evidence="1 2">
    <name type="scientific">Arabidopsis thaliana x Arabidopsis arenosa</name>
    <dbReference type="NCBI Taxonomy" id="1240361"/>
    <lineage>
        <taxon>Eukaryota</taxon>
        <taxon>Viridiplantae</taxon>
        <taxon>Streptophyta</taxon>
        <taxon>Embryophyta</taxon>
        <taxon>Tracheophyta</taxon>
        <taxon>Spermatophyta</taxon>
        <taxon>Magnoliopsida</taxon>
        <taxon>eudicotyledons</taxon>
        <taxon>Gunneridae</taxon>
        <taxon>Pentapetalae</taxon>
        <taxon>rosids</taxon>
        <taxon>malvids</taxon>
        <taxon>Brassicales</taxon>
        <taxon>Brassicaceae</taxon>
        <taxon>Camelineae</taxon>
        <taxon>Arabidopsis</taxon>
    </lineage>
</organism>
<accession>A0A8T1YT75</accession>
<sequence length="70" mass="8151">MMGSCSLKLIESFMPEGILFGQHTHNLYIFMKRPWKNSGKVKHDNDDARDGPDFKTWRTCIHTGHNQCNE</sequence>
<protein>
    <submittedName>
        <fullName evidence="1">Uncharacterized protein</fullName>
    </submittedName>
</protein>
<dbReference type="Proteomes" id="UP000694240">
    <property type="component" value="Chromosome 11"/>
</dbReference>
<dbReference type="EMBL" id="JAEFBK010000011">
    <property type="protein sequence ID" value="KAG7549676.1"/>
    <property type="molecule type" value="Genomic_DNA"/>
</dbReference>
<evidence type="ECO:0000313" key="2">
    <source>
        <dbReference type="Proteomes" id="UP000694240"/>
    </source>
</evidence>
<evidence type="ECO:0000313" key="1">
    <source>
        <dbReference type="EMBL" id="KAG7549675.1"/>
    </source>
</evidence>
<keyword evidence="2" id="KW-1185">Reference proteome</keyword>
<dbReference type="EMBL" id="JAEFBK010000011">
    <property type="protein sequence ID" value="KAG7549674.1"/>
    <property type="molecule type" value="Genomic_DNA"/>
</dbReference>
<proteinExistence type="predicted"/>
<dbReference type="AlphaFoldDB" id="A0A8T1YT75"/>
<name>A0A8T1YT75_9BRAS</name>
<gene>
    <name evidence="1" type="ORF">ISN45_Aa06g005360</name>
</gene>
<reference evidence="1 2" key="1">
    <citation type="submission" date="2020-12" db="EMBL/GenBank/DDBJ databases">
        <title>Concerted genomic and epigenomic changes stabilize Arabidopsis allopolyploids.</title>
        <authorList>
            <person name="Chen Z."/>
        </authorList>
    </citation>
    <scope>NUCLEOTIDE SEQUENCE [LARGE SCALE GENOMIC DNA]</scope>
    <source>
        <strain evidence="1">Allo738</strain>
        <tissue evidence="1">Leaf</tissue>
    </source>
</reference>